<dbReference type="Proteomes" id="UP000066042">
    <property type="component" value="Chromosome"/>
</dbReference>
<dbReference type="EMBL" id="CP013050">
    <property type="protein sequence ID" value="ALM76061.1"/>
    <property type="molecule type" value="Genomic_DNA"/>
</dbReference>
<dbReference type="PATRIC" id="fig|55802.8.peg.2141"/>
<protein>
    <submittedName>
        <fullName evidence="1">Uncharacterized protein</fullName>
    </submittedName>
</protein>
<evidence type="ECO:0000313" key="2">
    <source>
        <dbReference type="Proteomes" id="UP000066042"/>
    </source>
</evidence>
<reference evidence="1 2" key="1">
    <citation type="journal article" date="2016" name="Genome Announc.">
        <title>Complete genome sequence of the hyperthermophilic and piezophilic archaeon Thermococcus barophilus Ch5, capable of growth at the expense of hydrogenogenesis from carbon monoxide and formate.</title>
        <authorList>
            <person name="Oger P."/>
            <person name="Sokolova T.G."/>
            <person name="Kozhevnikova D.A."/>
            <person name="Taranov E.A."/>
            <person name="Vannier P."/>
            <person name="Lee H.S."/>
            <person name="Kwon K.K."/>
            <person name="Kang S.G."/>
            <person name="Lee J.H."/>
            <person name="Bonch-Osmolovskaya E.A."/>
            <person name="Lebedinsky A.V."/>
        </authorList>
    </citation>
    <scope>NUCLEOTIDE SEQUENCE [LARGE SCALE GENOMIC DNA]</scope>
    <source>
        <strain evidence="2">Ch5</strain>
    </source>
</reference>
<evidence type="ECO:0000313" key="1">
    <source>
        <dbReference type="EMBL" id="ALM76061.1"/>
    </source>
</evidence>
<organism evidence="1 2">
    <name type="scientific">Thermococcus barophilus</name>
    <dbReference type="NCBI Taxonomy" id="55802"/>
    <lineage>
        <taxon>Archaea</taxon>
        <taxon>Methanobacteriati</taxon>
        <taxon>Methanobacteriota</taxon>
        <taxon>Thermococci</taxon>
        <taxon>Thermococcales</taxon>
        <taxon>Thermococcaceae</taxon>
        <taxon>Thermococcus</taxon>
    </lineage>
</organism>
<name>A0A0S1XE49_THEBA</name>
<gene>
    <name evidence="1" type="ORF">TBCH5v1_2160</name>
</gene>
<sequence>MYLTHKSYSQLTLVDKEIAREELARKVLKWYFSNWTWGYFKLLKELDDFYDKFEKAGRDKVTFVRFIRSLCVEELKRVFNSEPEILYSAILWLKRHRGRAQKNVTFSQFYSKVEVAVSELSKDKWTKKLVKAVLSLGKQVEIISGERMGRKEFGFYDYYALFILQKSHVALATAFTAAVLTTRHIIAHYFFDPKLNYRQRIVRIREHFKPLFEFYPEAAILLDDYFTRSVIETMTHTDIVRFTGADDEKLEQYYRRNRHRFSRKTREKLIRALTYLALLDYDIKKKFWQEHNLGLYSLTALVEWERI</sequence>
<accession>A0A0S1XE49</accession>
<dbReference type="AlphaFoldDB" id="A0A0S1XE49"/>
<proteinExistence type="predicted"/>